<dbReference type="EMBL" id="WKPR01000003">
    <property type="protein sequence ID" value="MSB18523.1"/>
    <property type="molecule type" value="Genomic_DNA"/>
</dbReference>
<dbReference type="AlphaFoldDB" id="A0A174Q9X6"/>
<sequence length="155" mass="17480">MVWKITPELQTAIDHVSEQKAGEFLEQAIKHISDGTAQLGTQQPQDGKNICFKPLVKQGSQDTLLIAIPERAFKAYNYSSFREAASEALAHVQHNRMTFCPGGACFQHGFDLQQRPLSFWSLDEMGQSTAFYNVSISDVVELQQAHWLIEAQRVR</sequence>
<proteinExistence type="predicted"/>
<evidence type="ECO:0000313" key="2">
    <source>
        <dbReference type="Proteomes" id="UP000434475"/>
    </source>
</evidence>
<dbReference type="Proteomes" id="UP000434475">
    <property type="component" value="Unassembled WGS sequence"/>
</dbReference>
<name>A0A174Q9X6_FLAPL</name>
<comment type="caution">
    <text evidence="1">The sequence shown here is derived from an EMBL/GenBank/DDBJ whole genome shotgun (WGS) entry which is preliminary data.</text>
</comment>
<accession>A0A174Q9X6</accession>
<evidence type="ECO:0000313" key="1">
    <source>
        <dbReference type="EMBL" id="MSB18523.1"/>
    </source>
</evidence>
<protein>
    <submittedName>
        <fullName evidence="1">Uncharacterized protein</fullName>
    </submittedName>
</protein>
<dbReference type="RefSeq" id="WP_009259040.1">
    <property type="nucleotide sequence ID" value="NZ_JADMVA010000001.1"/>
</dbReference>
<gene>
    <name evidence="1" type="ORF">GKE97_03210</name>
</gene>
<reference evidence="1 2" key="1">
    <citation type="journal article" date="2019" name="Nat. Med.">
        <title>A library of human gut bacterial isolates paired with longitudinal multiomics data enables mechanistic microbiome research.</title>
        <authorList>
            <person name="Poyet M."/>
            <person name="Groussin M."/>
            <person name="Gibbons S.M."/>
            <person name="Avila-Pacheco J."/>
            <person name="Jiang X."/>
            <person name="Kearney S.M."/>
            <person name="Perrotta A.R."/>
            <person name="Berdy B."/>
            <person name="Zhao S."/>
            <person name="Lieberman T.D."/>
            <person name="Swanson P.K."/>
            <person name="Smith M."/>
            <person name="Roesemann S."/>
            <person name="Alexander J.E."/>
            <person name="Rich S.A."/>
            <person name="Livny J."/>
            <person name="Vlamakis H."/>
            <person name="Clish C."/>
            <person name="Bullock K."/>
            <person name="Deik A."/>
            <person name="Scott J."/>
            <person name="Pierce K.A."/>
            <person name="Xavier R.J."/>
            <person name="Alm E.J."/>
        </authorList>
    </citation>
    <scope>NUCLEOTIDE SEQUENCE [LARGE SCALE GENOMIC DNA]</scope>
    <source>
        <strain evidence="1 2">BIOML-A2</strain>
    </source>
</reference>
<organism evidence="1 2">
    <name type="scientific">Flavonifractor plautii</name>
    <name type="common">Fusobacterium plautii</name>
    <dbReference type="NCBI Taxonomy" id="292800"/>
    <lineage>
        <taxon>Bacteria</taxon>
        <taxon>Bacillati</taxon>
        <taxon>Bacillota</taxon>
        <taxon>Clostridia</taxon>
        <taxon>Eubacteriales</taxon>
        <taxon>Oscillospiraceae</taxon>
        <taxon>Flavonifractor</taxon>
    </lineage>
</organism>